<comment type="caution">
    <text evidence="1">The sequence shown here is derived from an EMBL/GenBank/DDBJ whole genome shotgun (WGS) entry which is preliminary data.</text>
</comment>
<proteinExistence type="predicted"/>
<name>A0ABQ9HZ02_9NEOP</name>
<keyword evidence="2" id="KW-1185">Reference proteome</keyword>
<evidence type="ECO:0000313" key="2">
    <source>
        <dbReference type="Proteomes" id="UP001159363"/>
    </source>
</evidence>
<dbReference type="Proteomes" id="UP001159363">
    <property type="component" value="Chromosome 3"/>
</dbReference>
<protein>
    <submittedName>
        <fullName evidence="1">Uncharacterized protein</fullName>
    </submittedName>
</protein>
<organism evidence="1 2">
    <name type="scientific">Dryococelus australis</name>
    <dbReference type="NCBI Taxonomy" id="614101"/>
    <lineage>
        <taxon>Eukaryota</taxon>
        <taxon>Metazoa</taxon>
        <taxon>Ecdysozoa</taxon>
        <taxon>Arthropoda</taxon>
        <taxon>Hexapoda</taxon>
        <taxon>Insecta</taxon>
        <taxon>Pterygota</taxon>
        <taxon>Neoptera</taxon>
        <taxon>Polyneoptera</taxon>
        <taxon>Phasmatodea</taxon>
        <taxon>Verophasmatodea</taxon>
        <taxon>Anareolatae</taxon>
        <taxon>Phasmatidae</taxon>
        <taxon>Eurycanthinae</taxon>
        <taxon>Dryococelus</taxon>
    </lineage>
</organism>
<gene>
    <name evidence="1" type="ORF">PR048_009116</name>
</gene>
<reference evidence="1 2" key="1">
    <citation type="submission" date="2023-02" db="EMBL/GenBank/DDBJ databases">
        <title>LHISI_Scaffold_Assembly.</title>
        <authorList>
            <person name="Stuart O.P."/>
            <person name="Cleave R."/>
            <person name="Magrath M.J.L."/>
            <person name="Mikheyev A.S."/>
        </authorList>
    </citation>
    <scope>NUCLEOTIDE SEQUENCE [LARGE SCALE GENOMIC DNA]</scope>
    <source>
        <strain evidence="1">Daus_M_001</strain>
        <tissue evidence="1">Leg muscle</tissue>
    </source>
</reference>
<dbReference type="EMBL" id="JARBHB010000003">
    <property type="protein sequence ID" value="KAJ8889616.1"/>
    <property type="molecule type" value="Genomic_DNA"/>
</dbReference>
<sequence>MELFRVDCIKCLQEYVKRILKHFPLIFILTRGISFADPLVALTPYLTMKRLSCAVDIFVNHNWLSGTVCSLTVVQGRLKLHVGTKFSLDQFWFDILNVYCCEDMDHLPSFLKIFIMSHGKAACFVENLLEISLIAQHTIHDSILSTGGLDLIITERFIRAVCNAHSNYKDYMEQ</sequence>
<evidence type="ECO:0000313" key="1">
    <source>
        <dbReference type="EMBL" id="KAJ8889616.1"/>
    </source>
</evidence>
<accession>A0ABQ9HZ02</accession>